<name>A0ABR2K757_9EUKA</name>
<evidence type="ECO:0000313" key="1">
    <source>
        <dbReference type="EMBL" id="KAK8886741.1"/>
    </source>
</evidence>
<protein>
    <submittedName>
        <fullName evidence="1">Uncharacterized protein</fullName>
    </submittedName>
</protein>
<gene>
    <name evidence="1" type="ORF">M9Y10_042209</name>
</gene>
<reference evidence="1 2" key="1">
    <citation type="submission" date="2024-04" db="EMBL/GenBank/DDBJ databases">
        <title>Tritrichomonas musculus Genome.</title>
        <authorList>
            <person name="Alves-Ferreira E."/>
            <person name="Grigg M."/>
            <person name="Lorenzi H."/>
            <person name="Galac M."/>
        </authorList>
    </citation>
    <scope>NUCLEOTIDE SEQUENCE [LARGE SCALE GENOMIC DNA]</scope>
    <source>
        <strain evidence="1 2">EAF2021</strain>
    </source>
</reference>
<proteinExistence type="predicted"/>
<accession>A0ABR2K757</accession>
<evidence type="ECO:0000313" key="2">
    <source>
        <dbReference type="Proteomes" id="UP001470230"/>
    </source>
</evidence>
<dbReference type="EMBL" id="JAPFFF010000007">
    <property type="protein sequence ID" value="KAK8886741.1"/>
    <property type="molecule type" value="Genomic_DNA"/>
</dbReference>
<dbReference type="Proteomes" id="UP001470230">
    <property type="component" value="Unassembled WGS sequence"/>
</dbReference>
<sequence length="391" mass="43852">MTKTGFGNAKVPRIFGKQVLSASLCVRKPNNKLQELPVKIALGGREFEVYSEDWTKCFHLFTVSDGKIEQDPDNLIHISYTRSQQGQPTNFEFLIKYDRFDILNNAFNPPGRSQGEGGSMTTVSLNDVINFSCEGQNVETFKKYLIAQAKKRIMFLASSESEISPSLITSIAIEFRMRFPQIEQENWAEAFEVLWFEFVAFCVSLWTQCLNSAIEPHTGPNSFEYFRRLASSIAALIAKGADVFQVDRREFILSIRKHLNSGDPSDIPATSRSIVSSVGLALGNIRKRWILQLTDLFEFAQLFSASIAIAHSVAPQDTTKEMSNLSGLLSSWALSLVNNEVKGSKITDFRNSIEKLAVALLKATDSKRYGQDFHCTLALWKLSELTRASDS</sequence>
<comment type="caution">
    <text evidence="1">The sequence shown here is derived from an EMBL/GenBank/DDBJ whole genome shotgun (WGS) entry which is preliminary data.</text>
</comment>
<organism evidence="1 2">
    <name type="scientific">Tritrichomonas musculus</name>
    <dbReference type="NCBI Taxonomy" id="1915356"/>
    <lineage>
        <taxon>Eukaryota</taxon>
        <taxon>Metamonada</taxon>
        <taxon>Parabasalia</taxon>
        <taxon>Tritrichomonadida</taxon>
        <taxon>Tritrichomonadidae</taxon>
        <taxon>Tritrichomonas</taxon>
    </lineage>
</organism>
<keyword evidence="2" id="KW-1185">Reference proteome</keyword>